<sequence length="485" mass="50957">MAWLDGGAAAEVEGFAHRWGLPARETSELLGGLAPEVRARILRDFNGGGTKDGNVFGRLQAFAASLQHKWGDAPSEARAGPPRQPQPAPWRQPPPQRWAAQPAPGVEQADPYEWSRIIGLGEEEAGLVAELPRDVAEAVVRQFDPSTSRDGNVFGRLVGFARSVWAQRLGLNAAQKQEAVQTMRSLGEAVQARVMARFDVSGTKDGNVIARLQSFARSVALRHDGAAPRGQPGAAWRAALGPPAERPPAPAAAPWADSGVALGARARCLPRVGGRQIRAQGLAGRLAHFADRLGLDQGCRSFLQGLREFSLRRRAGTPQPGRGGAMLAGAALLPTSGADRSAQESGALLAERAVRPRPPRVRGAPAALAGLCAAAAGACLAAAGRAGGGETALRAAAPTRRMGDGISQVIYIVRHGDKYSSYPRCKPGEDPMNGSMCFDDEAMGDNPPLTECGVIGRRTTRQAGSWIRLQSAASSTLSPLPSRAP</sequence>
<proteinExistence type="predicted"/>
<feature type="region of interest" description="Disordered" evidence="1">
    <location>
        <begin position="70"/>
        <end position="106"/>
    </location>
</feature>
<gene>
    <name evidence="2" type="ORF">PCOR1329_LOCUS29112</name>
</gene>
<dbReference type="EMBL" id="CAUYUJ010010890">
    <property type="protein sequence ID" value="CAK0830469.1"/>
    <property type="molecule type" value="Genomic_DNA"/>
</dbReference>
<protein>
    <submittedName>
        <fullName evidence="2">Uncharacterized protein</fullName>
    </submittedName>
</protein>
<keyword evidence="3" id="KW-1185">Reference proteome</keyword>
<accession>A0ABN9SEX9</accession>
<reference evidence="2" key="1">
    <citation type="submission" date="2023-10" db="EMBL/GenBank/DDBJ databases">
        <authorList>
            <person name="Chen Y."/>
            <person name="Shah S."/>
            <person name="Dougan E. K."/>
            <person name="Thang M."/>
            <person name="Chan C."/>
        </authorList>
    </citation>
    <scope>NUCLEOTIDE SEQUENCE [LARGE SCALE GENOMIC DNA]</scope>
</reference>
<name>A0ABN9SEX9_9DINO</name>
<feature type="compositionally biased region" description="Pro residues" evidence="1">
    <location>
        <begin position="82"/>
        <end position="96"/>
    </location>
</feature>
<comment type="caution">
    <text evidence="2">The sequence shown here is derived from an EMBL/GenBank/DDBJ whole genome shotgun (WGS) entry which is preliminary data.</text>
</comment>
<evidence type="ECO:0000313" key="3">
    <source>
        <dbReference type="Proteomes" id="UP001189429"/>
    </source>
</evidence>
<dbReference type="Proteomes" id="UP001189429">
    <property type="component" value="Unassembled WGS sequence"/>
</dbReference>
<evidence type="ECO:0000256" key="1">
    <source>
        <dbReference type="SAM" id="MobiDB-lite"/>
    </source>
</evidence>
<evidence type="ECO:0000313" key="2">
    <source>
        <dbReference type="EMBL" id="CAK0830469.1"/>
    </source>
</evidence>
<organism evidence="2 3">
    <name type="scientific">Prorocentrum cordatum</name>
    <dbReference type="NCBI Taxonomy" id="2364126"/>
    <lineage>
        <taxon>Eukaryota</taxon>
        <taxon>Sar</taxon>
        <taxon>Alveolata</taxon>
        <taxon>Dinophyceae</taxon>
        <taxon>Prorocentrales</taxon>
        <taxon>Prorocentraceae</taxon>
        <taxon>Prorocentrum</taxon>
    </lineage>
</organism>